<comment type="similarity">
    <text evidence="2">Belongs to the CbiQ family.</text>
</comment>
<feature type="transmembrane region" description="Helical" evidence="6">
    <location>
        <begin position="74"/>
        <end position="93"/>
    </location>
</feature>
<evidence type="ECO:0000256" key="2">
    <source>
        <dbReference type="ARBA" id="ARBA00008564"/>
    </source>
</evidence>
<evidence type="ECO:0000256" key="5">
    <source>
        <dbReference type="ARBA" id="ARBA00023136"/>
    </source>
</evidence>
<feature type="transmembrane region" description="Helical" evidence="6">
    <location>
        <begin position="113"/>
        <end position="132"/>
    </location>
</feature>
<reference evidence="7 8" key="1">
    <citation type="submission" date="2023-07" db="EMBL/GenBank/DDBJ databases">
        <title>Genomic Encyclopedia of Type Strains, Phase IV (KMG-IV): sequencing the most valuable type-strain genomes for metagenomic binning, comparative biology and taxonomic classification.</title>
        <authorList>
            <person name="Goeker M."/>
        </authorList>
    </citation>
    <scope>NUCLEOTIDE SEQUENCE [LARGE SCALE GENOMIC DNA]</scope>
    <source>
        <strain evidence="7 8">DSM 19619</strain>
    </source>
</reference>
<gene>
    <name evidence="7" type="ORF">QO011_003334</name>
</gene>
<organism evidence="7 8">
    <name type="scientific">Labrys wisconsinensis</name>
    <dbReference type="NCBI Taxonomy" id="425677"/>
    <lineage>
        <taxon>Bacteria</taxon>
        <taxon>Pseudomonadati</taxon>
        <taxon>Pseudomonadota</taxon>
        <taxon>Alphaproteobacteria</taxon>
        <taxon>Hyphomicrobiales</taxon>
        <taxon>Xanthobacteraceae</taxon>
        <taxon>Labrys</taxon>
    </lineage>
</organism>
<evidence type="ECO:0000256" key="6">
    <source>
        <dbReference type="SAM" id="Phobius"/>
    </source>
</evidence>
<proteinExistence type="inferred from homology"/>
<dbReference type="EMBL" id="JAUSVX010000005">
    <property type="protein sequence ID" value="MDQ0470318.1"/>
    <property type="molecule type" value="Genomic_DNA"/>
</dbReference>
<sequence length="263" mass="28137">MAGWRRPEDGQSTLLFSPGTSLLHRANPLTSLALMLWMLSAAIILPTPAAAVLLAAAIAAGLLAGVGRRALERLAITMGPVGLALLLVHGFLVARPDLVPFGPVSVSPSGLAYALRVFVRLTTMLAATLLFVTTTHPGDLLKALDQRGVPPGVGYLVASPLLLIEPFSERARAIRDAQRARGLDTGGSWRARAAALPILLIPLITLALADLDHRASILSARAFRAQRRRTVIDAPADDRRQVWLRRALLLAAVLQLGLPLLWR</sequence>
<keyword evidence="4 6" id="KW-1133">Transmembrane helix</keyword>
<keyword evidence="8" id="KW-1185">Reference proteome</keyword>
<evidence type="ECO:0000256" key="4">
    <source>
        <dbReference type="ARBA" id="ARBA00022989"/>
    </source>
</evidence>
<evidence type="ECO:0000313" key="8">
    <source>
        <dbReference type="Proteomes" id="UP001242480"/>
    </source>
</evidence>
<dbReference type="Proteomes" id="UP001242480">
    <property type="component" value="Unassembled WGS sequence"/>
</dbReference>
<dbReference type="InterPro" id="IPR003339">
    <property type="entry name" value="ABC/ECF_trnsptr_transmembrane"/>
</dbReference>
<dbReference type="RefSeq" id="WP_307274115.1">
    <property type="nucleotide sequence ID" value="NZ_JAUSVX010000005.1"/>
</dbReference>
<accession>A0ABU0J7S5</accession>
<feature type="transmembrane region" description="Helical" evidence="6">
    <location>
        <begin position="34"/>
        <end position="62"/>
    </location>
</feature>
<keyword evidence="3 6" id="KW-0812">Transmembrane</keyword>
<comment type="subcellular location">
    <subcellularLocation>
        <location evidence="1">Membrane</location>
        <topology evidence="1">Multi-pass membrane protein</topology>
    </subcellularLocation>
</comment>
<dbReference type="CDD" id="cd16914">
    <property type="entry name" value="EcfT"/>
    <property type="match status" value="1"/>
</dbReference>
<evidence type="ECO:0000313" key="7">
    <source>
        <dbReference type="EMBL" id="MDQ0470318.1"/>
    </source>
</evidence>
<protein>
    <submittedName>
        <fullName evidence="7">Energy-coupling factor transport system permease protein</fullName>
    </submittedName>
</protein>
<comment type="caution">
    <text evidence="7">The sequence shown here is derived from an EMBL/GenBank/DDBJ whole genome shotgun (WGS) entry which is preliminary data.</text>
</comment>
<dbReference type="Pfam" id="PF02361">
    <property type="entry name" value="CbiQ"/>
    <property type="match status" value="1"/>
</dbReference>
<evidence type="ECO:0000256" key="1">
    <source>
        <dbReference type="ARBA" id="ARBA00004141"/>
    </source>
</evidence>
<dbReference type="PANTHER" id="PTHR33514:SF13">
    <property type="entry name" value="PROTEIN ABCI12, CHLOROPLASTIC"/>
    <property type="match status" value="1"/>
</dbReference>
<name>A0ABU0J7S5_9HYPH</name>
<keyword evidence="5 6" id="KW-0472">Membrane</keyword>
<dbReference type="PANTHER" id="PTHR33514">
    <property type="entry name" value="PROTEIN ABCI12, CHLOROPLASTIC"/>
    <property type="match status" value="1"/>
</dbReference>
<evidence type="ECO:0000256" key="3">
    <source>
        <dbReference type="ARBA" id="ARBA00022692"/>
    </source>
</evidence>